<evidence type="ECO:0000313" key="3">
    <source>
        <dbReference type="Proteomes" id="UP000273807"/>
    </source>
</evidence>
<organism evidence="2 3">
    <name type="scientific">Arthrobacter oryzae</name>
    <dbReference type="NCBI Taxonomy" id="409290"/>
    <lineage>
        <taxon>Bacteria</taxon>
        <taxon>Bacillati</taxon>
        <taxon>Actinomycetota</taxon>
        <taxon>Actinomycetes</taxon>
        <taxon>Micrococcales</taxon>
        <taxon>Micrococcaceae</taxon>
        <taxon>Arthrobacter</taxon>
    </lineage>
</organism>
<keyword evidence="1" id="KW-0812">Transmembrane</keyword>
<protein>
    <submittedName>
        <fullName evidence="2">Uncharacterized protein</fullName>
    </submittedName>
</protein>
<name>A0A3N0BWX7_9MICC</name>
<accession>A0A3N0BWX7</accession>
<evidence type="ECO:0000256" key="1">
    <source>
        <dbReference type="SAM" id="Phobius"/>
    </source>
</evidence>
<reference evidence="2 3" key="1">
    <citation type="submission" date="2018-10" db="EMBL/GenBank/DDBJ databases">
        <title>Genome sequencing of Arthrobacter oryzae TNB02.</title>
        <authorList>
            <person name="Cho Y.-J."/>
            <person name="Cho A."/>
            <person name="Kim O.-S."/>
        </authorList>
    </citation>
    <scope>NUCLEOTIDE SEQUENCE [LARGE SCALE GENOMIC DNA]</scope>
    <source>
        <strain evidence="2 3">TNB02</strain>
    </source>
</reference>
<feature type="transmembrane region" description="Helical" evidence="1">
    <location>
        <begin position="6"/>
        <end position="26"/>
    </location>
</feature>
<evidence type="ECO:0000313" key="2">
    <source>
        <dbReference type="EMBL" id="RNL53821.1"/>
    </source>
</evidence>
<dbReference type="OrthoDB" id="4946179at2"/>
<feature type="transmembrane region" description="Helical" evidence="1">
    <location>
        <begin position="105"/>
        <end position="125"/>
    </location>
</feature>
<dbReference type="Proteomes" id="UP000273807">
    <property type="component" value="Unassembled WGS sequence"/>
</dbReference>
<dbReference type="AlphaFoldDB" id="A0A3N0BWX7"/>
<dbReference type="RefSeq" id="WP_123255650.1">
    <property type="nucleotide sequence ID" value="NZ_RBED01000104.1"/>
</dbReference>
<gene>
    <name evidence="2" type="ORF">D7003_11845</name>
</gene>
<feature type="transmembrane region" description="Helical" evidence="1">
    <location>
        <begin position="79"/>
        <end position="98"/>
    </location>
</feature>
<keyword evidence="1" id="KW-1133">Transmembrane helix</keyword>
<feature type="transmembrane region" description="Helical" evidence="1">
    <location>
        <begin position="131"/>
        <end position="149"/>
    </location>
</feature>
<dbReference type="EMBL" id="RBED01000104">
    <property type="protein sequence ID" value="RNL53821.1"/>
    <property type="molecule type" value="Genomic_DNA"/>
</dbReference>
<proteinExistence type="predicted"/>
<comment type="caution">
    <text evidence="2">The sequence shown here is derived from an EMBL/GenBank/DDBJ whole genome shotgun (WGS) entry which is preliminary data.</text>
</comment>
<keyword evidence="1" id="KW-0472">Membrane</keyword>
<feature type="transmembrane region" description="Helical" evidence="1">
    <location>
        <begin position="38"/>
        <end position="59"/>
    </location>
</feature>
<sequence>MSNEFVLSLAGIAVLLFLVRLLVPAVPPAWLARRITTGELALTVVGLVGLILHCGAMFFESVVAAIPGTGPAIGQINGMGTASMVWFAVPSVLLLVGLRRQLPVALAVLAFALLAVGITMFNGAALATHLVTIYAAAVVIAGIMFVLVLPPWSGRGSARGGTAATPAS</sequence>
<keyword evidence="3" id="KW-1185">Reference proteome</keyword>